<name>A0A8T3BBE8_DENNO</name>
<evidence type="ECO:0000313" key="2">
    <source>
        <dbReference type="Proteomes" id="UP000829196"/>
    </source>
</evidence>
<dbReference type="Proteomes" id="UP000829196">
    <property type="component" value="Unassembled WGS sequence"/>
</dbReference>
<sequence>MRYFEEREISEEREREKEKEKSWFSETAERFSSDAAVGKSEDLVVRAREQEIGIDPDLQVRAREQEIEIDPDLQEGALNAFCPLVKMVRIRWRFKIKVAVNTKLHAFVVKILAESRRLPRVGGIYGQLGHPTTLLERTYIGGAKYGQETLTTVYLIQRSDGGPATSRPFVSNRGLKSLPSDLIPLRSNAGFDLVRWIKPAMIRRRGGLADVVK</sequence>
<accession>A0A8T3BBE8</accession>
<comment type="caution">
    <text evidence="1">The sequence shown here is derived from an EMBL/GenBank/DDBJ whole genome shotgun (WGS) entry which is preliminary data.</text>
</comment>
<organism evidence="1 2">
    <name type="scientific">Dendrobium nobile</name>
    <name type="common">Orchid</name>
    <dbReference type="NCBI Taxonomy" id="94219"/>
    <lineage>
        <taxon>Eukaryota</taxon>
        <taxon>Viridiplantae</taxon>
        <taxon>Streptophyta</taxon>
        <taxon>Embryophyta</taxon>
        <taxon>Tracheophyta</taxon>
        <taxon>Spermatophyta</taxon>
        <taxon>Magnoliopsida</taxon>
        <taxon>Liliopsida</taxon>
        <taxon>Asparagales</taxon>
        <taxon>Orchidaceae</taxon>
        <taxon>Epidendroideae</taxon>
        <taxon>Malaxideae</taxon>
        <taxon>Dendrobiinae</taxon>
        <taxon>Dendrobium</taxon>
    </lineage>
</organism>
<dbReference type="EMBL" id="JAGYWB010000010">
    <property type="protein sequence ID" value="KAI0508204.1"/>
    <property type="molecule type" value="Genomic_DNA"/>
</dbReference>
<reference evidence="1" key="1">
    <citation type="journal article" date="2022" name="Front. Genet.">
        <title>Chromosome-Scale Assembly of the Dendrobium nobile Genome Provides Insights Into the Molecular Mechanism of the Biosynthesis of the Medicinal Active Ingredient of Dendrobium.</title>
        <authorList>
            <person name="Xu Q."/>
            <person name="Niu S.-C."/>
            <person name="Li K.-L."/>
            <person name="Zheng P.-J."/>
            <person name="Zhang X.-J."/>
            <person name="Jia Y."/>
            <person name="Liu Y."/>
            <person name="Niu Y.-X."/>
            <person name="Yu L.-H."/>
            <person name="Chen D.-F."/>
            <person name="Zhang G.-Q."/>
        </authorList>
    </citation>
    <scope>NUCLEOTIDE SEQUENCE</scope>
    <source>
        <tissue evidence="1">Leaf</tissue>
    </source>
</reference>
<keyword evidence="2" id="KW-1185">Reference proteome</keyword>
<dbReference type="AlphaFoldDB" id="A0A8T3BBE8"/>
<protein>
    <submittedName>
        <fullName evidence="1">Uncharacterized protein</fullName>
    </submittedName>
</protein>
<evidence type="ECO:0000313" key="1">
    <source>
        <dbReference type="EMBL" id="KAI0508204.1"/>
    </source>
</evidence>
<gene>
    <name evidence="1" type="ORF">KFK09_014339</name>
</gene>
<proteinExistence type="predicted"/>